<feature type="domain" description="Lcl C-terminal" evidence="4">
    <location>
        <begin position="332"/>
        <end position="471"/>
    </location>
</feature>
<dbReference type="Pfam" id="PF07603">
    <property type="entry name" value="Lcl_C"/>
    <property type="match status" value="1"/>
</dbReference>
<dbReference type="AlphaFoldDB" id="A0A251XAD5"/>
<keyword evidence="1" id="KW-0175">Coiled coil</keyword>
<evidence type="ECO:0000313" key="6">
    <source>
        <dbReference type="Proteomes" id="UP000194798"/>
    </source>
</evidence>
<feature type="signal peptide" evidence="2">
    <location>
        <begin position="1"/>
        <end position="19"/>
    </location>
</feature>
<evidence type="ECO:0000313" key="5">
    <source>
        <dbReference type="EMBL" id="OUD14482.1"/>
    </source>
</evidence>
<proteinExistence type="predicted"/>
<dbReference type="Pfam" id="PF00656">
    <property type="entry name" value="Peptidase_C14"/>
    <property type="match status" value="1"/>
</dbReference>
<dbReference type="InterPro" id="IPR011600">
    <property type="entry name" value="Pept_C14_caspase"/>
</dbReference>
<dbReference type="InterPro" id="IPR029030">
    <property type="entry name" value="Caspase-like_dom_sf"/>
</dbReference>
<dbReference type="EMBL" id="MSLT01000012">
    <property type="protein sequence ID" value="OUD14482.1"/>
    <property type="molecule type" value="Genomic_DNA"/>
</dbReference>
<feature type="domain" description="Peptidase C14 caspase" evidence="3">
    <location>
        <begin position="22"/>
        <end position="250"/>
    </location>
</feature>
<dbReference type="PANTHER" id="PTHR22576:SF37">
    <property type="entry name" value="MUCOSA-ASSOCIATED LYMPHOID TISSUE LYMPHOMA TRANSLOCATION PROTEIN 1"/>
    <property type="match status" value="1"/>
</dbReference>
<dbReference type="SUPFAM" id="SSF52129">
    <property type="entry name" value="Caspase-like"/>
    <property type="match status" value="1"/>
</dbReference>
<dbReference type="GO" id="GO:0006508">
    <property type="term" value="P:proteolysis"/>
    <property type="evidence" value="ECO:0007669"/>
    <property type="project" value="InterPro"/>
</dbReference>
<evidence type="ECO:0000259" key="4">
    <source>
        <dbReference type="Pfam" id="PF07603"/>
    </source>
</evidence>
<organism evidence="5 6">
    <name type="scientific">Thioflexithrix psekupsensis</name>
    <dbReference type="NCBI Taxonomy" id="1570016"/>
    <lineage>
        <taxon>Bacteria</taxon>
        <taxon>Pseudomonadati</taxon>
        <taxon>Pseudomonadota</taxon>
        <taxon>Gammaproteobacteria</taxon>
        <taxon>Thiotrichales</taxon>
        <taxon>Thioflexithrix</taxon>
    </lineage>
</organism>
<sequence length="474" mass="53237">MRIFMIFLCLLMASASLWAQSRVALVIGNADYTHDPLRNPVNDALDMAAMLSAYGFQVIGYDDRRKRLRTLNLNHQEMEKAVLDFKEALTKGSVGLFFYAGHAMQDAEQQNYLIPVKTDIPDSTLIKHRAINAQWVLDVMASKQTHLNIVVLDACRNNPFRSFFRSAKTGLAEMGTPSGTIITYATQAGGLAADGNGGRNGLYTGELLAAMQQGGLTIEQIFKQTAQKVRIAAEQIDHKQEPWIGMSYTGDFCFGQCLPSQQELMQQLQNLQTQMGGGQQNNEEVLRRLQALEQQILKSTQQAVIPQPPPPVEALIPTENLIKDRYRDHGDGTVTDIETNLQWMRCLIGQEWQNGRCQGEPQKMNSDKAQELKINFAGHRNWRLPTIKELRGLVYCSSGKPAYFPNNGKVCEGDYQRPTLIQEAFPDAPEWFVWSGSPVSGGSDYAWNVYFFDGFGDNYYRNGNRHVRLVRGGQ</sequence>
<dbReference type="InterPro" id="IPR011460">
    <property type="entry name" value="Lcl_C"/>
</dbReference>
<feature type="chain" id="PRO_5013010273" description="Caspase family p20 domain-containing protein" evidence="2">
    <location>
        <begin position="20"/>
        <end position="474"/>
    </location>
</feature>
<dbReference type="GO" id="GO:0004197">
    <property type="term" value="F:cysteine-type endopeptidase activity"/>
    <property type="evidence" value="ECO:0007669"/>
    <property type="project" value="InterPro"/>
</dbReference>
<name>A0A251XAD5_9GAMM</name>
<gene>
    <name evidence="5" type="ORF">TPSD3_09275</name>
</gene>
<protein>
    <recommendedName>
        <fullName evidence="7">Caspase family p20 domain-containing protein</fullName>
    </recommendedName>
</protein>
<evidence type="ECO:0000256" key="2">
    <source>
        <dbReference type="SAM" id="SignalP"/>
    </source>
</evidence>
<evidence type="ECO:0000256" key="1">
    <source>
        <dbReference type="SAM" id="Coils"/>
    </source>
</evidence>
<comment type="caution">
    <text evidence="5">The sequence shown here is derived from an EMBL/GenBank/DDBJ whole genome shotgun (WGS) entry which is preliminary data.</text>
</comment>
<dbReference type="PANTHER" id="PTHR22576">
    <property type="entry name" value="MUCOSA ASSOCIATED LYMPHOID TISSUE LYMPHOMA TRANSLOCATION PROTEIN 1/PARACASPASE"/>
    <property type="match status" value="1"/>
</dbReference>
<reference evidence="5 6" key="1">
    <citation type="submission" date="2016-12" db="EMBL/GenBank/DDBJ databases">
        <title>Thioflexothrix psekupsii D3 genome sequencing and assembly.</title>
        <authorList>
            <person name="Fomenkov A."/>
            <person name="Vincze T."/>
            <person name="Grabovich M."/>
            <person name="Anton B.P."/>
            <person name="Dubinina G."/>
            <person name="Orlova M."/>
            <person name="Belousova E."/>
            <person name="Roberts R.J."/>
        </authorList>
    </citation>
    <scope>NUCLEOTIDE SEQUENCE [LARGE SCALE GENOMIC DNA]</scope>
    <source>
        <strain evidence="5">D3</strain>
    </source>
</reference>
<keyword evidence="2" id="KW-0732">Signal</keyword>
<dbReference type="RefSeq" id="WP_176329812.1">
    <property type="nucleotide sequence ID" value="NZ_MSLT01000012.1"/>
</dbReference>
<feature type="coiled-coil region" evidence="1">
    <location>
        <begin position="275"/>
        <end position="302"/>
    </location>
</feature>
<evidence type="ECO:0008006" key="7">
    <source>
        <dbReference type="Google" id="ProtNLM"/>
    </source>
</evidence>
<keyword evidence="6" id="KW-1185">Reference proteome</keyword>
<dbReference type="Proteomes" id="UP000194798">
    <property type="component" value="Unassembled WGS sequence"/>
</dbReference>
<evidence type="ECO:0000259" key="3">
    <source>
        <dbReference type="Pfam" id="PF00656"/>
    </source>
</evidence>
<accession>A0A251XAD5</accession>
<dbReference type="Gene3D" id="3.40.50.1460">
    <property type="match status" value="1"/>
</dbReference>
<dbReference type="InterPro" id="IPR052039">
    <property type="entry name" value="Caspase-related_regulators"/>
</dbReference>